<dbReference type="InterPro" id="IPR013762">
    <property type="entry name" value="Integrase-like_cat_sf"/>
</dbReference>
<proteinExistence type="inferred from homology"/>
<evidence type="ECO:0000256" key="5">
    <source>
        <dbReference type="ARBA" id="ARBA00022829"/>
    </source>
</evidence>
<dbReference type="GO" id="GO:0051301">
    <property type="term" value="P:cell division"/>
    <property type="evidence" value="ECO:0007669"/>
    <property type="project" value="UniProtKB-UniRule"/>
</dbReference>
<dbReference type="InterPro" id="IPR044068">
    <property type="entry name" value="CB"/>
</dbReference>
<dbReference type="Pfam" id="PF02899">
    <property type="entry name" value="Phage_int_SAM_1"/>
    <property type="match status" value="1"/>
</dbReference>
<organism evidence="14 15">
    <name type="scientific">Oryzomicrobium terrae</name>
    <dbReference type="NCBI Taxonomy" id="1735038"/>
    <lineage>
        <taxon>Bacteria</taxon>
        <taxon>Pseudomonadati</taxon>
        <taxon>Pseudomonadota</taxon>
        <taxon>Betaproteobacteria</taxon>
        <taxon>Rhodocyclales</taxon>
        <taxon>Rhodocyclaceae</taxon>
        <taxon>Oryzomicrobium</taxon>
    </lineage>
</organism>
<gene>
    <name evidence="10 14" type="primary">xerC</name>
    <name evidence="14" type="ORF">OTERR_02960</name>
</gene>
<evidence type="ECO:0000256" key="3">
    <source>
        <dbReference type="ARBA" id="ARBA00022490"/>
    </source>
</evidence>
<dbReference type="InterPro" id="IPR023009">
    <property type="entry name" value="Tyrosine_recombinase_XerC/XerD"/>
</dbReference>
<dbReference type="AlphaFoldDB" id="A0A5C1E4E4"/>
<dbReference type="HAMAP" id="MF_01808">
    <property type="entry name" value="Recomb_XerC_XerD"/>
    <property type="match status" value="1"/>
</dbReference>
<dbReference type="PROSITE" id="PS51900">
    <property type="entry name" value="CB"/>
    <property type="match status" value="1"/>
</dbReference>
<evidence type="ECO:0000256" key="9">
    <source>
        <dbReference type="ARBA" id="ARBA00023306"/>
    </source>
</evidence>
<keyword evidence="8 10" id="KW-0233">DNA recombination</keyword>
<evidence type="ECO:0000256" key="6">
    <source>
        <dbReference type="ARBA" id="ARBA00022908"/>
    </source>
</evidence>
<accession>A0A5C1E4E4</accession>
<dbReference type="Pfam" id="PF00589">
    <property type="entry name" value="Phage_integrase"/>
    <property type="match status" value="1"/>
</dbReference>
<evidence type="ECO:0000256" key="11">
    <source>
        <dbReference type="NCBIfam" id="TIGR02224"/>
    </source>
</evidence>
<feature type="domain" description="Core-binding (CB)" evidence="13">
    <location>
        <begin position="20"/>
        <end position="107"/>
    </location>
</feature>
<dbReference type="Gene3D" id="1.10.150.130">
    <property type="match status" value="1"/>
</dbReference>
<dbReference type="InterPro" id="IPR010998">
    <property type="entry name" value="Integrase_recombinase_N"/>
</dbReference>
<comment type="similarity">
    <text evidence="2 10">Belongs to the 'phage' integrase family. XerC subfamily.</text>
</comment>
<keyword evidence="9 10" id="KW-0131">Cell cycle</keyword>
<reference evidence="14 15" key="1">
    <citation type="submission" date="2017-07" db="EMBL/GenBank/DDBJ databases">
        <title>Complete genome sequence of Oryzomicrobium terrae TPP412.</title>
        <authorList>
            <person name="Chiu L.-W."/>
            <person name="Lo K.-J."/>
            <person name="Tsai Y.-M."/>
            <person name="Lin S.-S."/>
            <person name="Kuo C.-H."/>
            <person name="Liu C.-T."/>
        </authorList>
    </citation>
    <scope>NUCLEOTIDE SEQUENCE [LARGE SCALE GENOMIC DNA]</scope>
    <source>
        <strain evidence="14 15">TPP412</strain>
    </source>
</reference>
<keyword evidence="6 10" id="KW-0229">DNA integration</keyword>
<evidence type="ECO:0000256" key="4">
    <source>
        <dbReference type="ARBA" id="ARBA00022618"/>
    </source>
</evidence>
<dbReference type="PANTHER" id="PTHR30349:SF81">
    <property type="entry name" value="TYROSINE RECOMBINASE XERC"/>
    <property type="match status" value="1"/>
</dbReference>
<feature type="domain" description="Tyr recombinase" evidence="12">
    <location>
        <begin position="128"/>
        <end position="315"/>
    </location>
</feature>
<evidence type="ECO:0000256" key="7">
    <source>
        <dbReference type="ARBA" id="ARBA00023125"/>
    </source>
</evidence>
<feature type="active site" description="O-(3'-phospho-DNA)-tyrosine intermediate" evidence="10">
    <location>
        <position position="302"/>
    </location>
</feature>
<dbReference type="RefSeq" id="WP_149424633.1">
    <property type="nucleotide sequence ID" value="NZ_CP022579.1"/>
</dbReference>
<dbReference type="GO" id="GO:0003677">
    <property type="term" value="F:DNA binding"/>
    <property type="evidence" value="ECO:0007669"/>
    <property type="project" value="UniProtKB-UniRule"/>
</dbReference>
<keyword evidence="7 10" id="KW-0238">DNA-binding</keyword>
<evidence type="ECO:0000256" key="2">
    <source>
        <dbReference type="ARBA" id="ARBA00006657"/>
    </source>
</evidence>
<evidence type="ECO:0000259" key="13">
    <source>
        <dbReference type="PROSITE" id="PS51900"/>
    </source>
</evidence>
<dbReference type="SUPFAM" id="SSF47823">
    <property type="entry name" value="lambda integrase-like, N-terminal domain"/>
    <property type="match status" value="1"/>
</dbReference>
<evidence type="ECO:0000313" key="15">
    <source>
        <dbReference type="Proteomes" id="UP000323671"/>
    </source>
</evidence>
<dbReference type="InterPro" id="IPR004107">
    <property type="entry name" value="Integrase_SAM-like_N"/>
</dbReference>
<evidence type="ECO:0000259" key="12">
    <source>
        <dbReference type="PROSITE" id="PS51898"/>
    </source>
</evidence>
<dbReference type="GO" id="GO:0005737">
    <property type="term" value="C:cytoplasm"/>
    <property type="evidence" value="ECO:0007669"/>
    <property type="project" value="UniProtKB-SubCell"/>
</dbReference>
<protein>
    <recommendedName>
        <fullName evidence="10 11">Tyrosine recombinase XerC</fullName>
    </recommendedName>
</protein>
<comment type="subunit">
    <text evidence="10">Forms a cyclic heterotetrameric complex composed of two molecules of XerC and two molecules of XerD.</text>
</comment>
<keyword evidence="5 10" id="KW-0159">Chromosome partition</keyword>
<dbReference type="NCBIfam" id="TIGR02224">
    <property type="entry name" value="recomb_XerC"/>
    <property type="match status" value="1"/>
</dbReference>
<feature type="active site" evidence="10">
    <location>
        <position position="267"/>
    </location>
</feature>
<feature type="active site" evidence="10">
    <location>
        <position position="293"/>
    </location>
</feature>
<dbReference type="GO" id="GO:0009037">
    <property type="term" value="F:tyrosine-based site-specific recombinase activity"/>
    <property type="evidence" value="ECO:0007669"/>
    <property type="project" value="UniProtKB-UniRule"/>
</dbReference>
<keyword evidence="15" id="KW-1185">Reference proteome</keyword>
<dbReference type="KEGG" id="otr:OTERR_02960"/>
<comment type="function">
    <text evidence="10">Site-specific tyrosine recombinase, which acts by catalyzing the cutting and rejoining of the recombining DNA molecules. The XerC-XerD complex is essential to convert dimers of the bacterial chromosome into monomers to permit their segregation at cell division. It also contributes to the segregational stability of plasmids.</text>
</comment>
<name>A0A5C1E4E4_9RHOO</name>
<evidence type="ECO:0000256" key="10">
    <source>
        <dbReference type="HAMAP-Rule" id="MF_01808"/>
    </source>
</evidence>
<dbReference type="InterPro" id="IPR011931">
    <property type="entry name" value="Recomb_XerC"/>
</dbReference>
<evidence type="ECO:0000313" key="14">
    <source>
        <dbReference type="EMBL" id="QEL63772.1"/>
    </source>
</evidence>
<dbReference type="GO" id="GO:0006313">
    <property type="term" value="P:DNA transposition"/>
    <property type="evidence" value="ECO:0007669"/>
    <property type="project" value="UniProtKB-UniRule"/>
</dbReference>
<evidence type="ECO:0000256" key="1">
    <source>
        <dbReference type="ARBA" id="ARBA00004496"/>
    </source>
</evidence>
<dbReference type="GO" id="GO:0007059">
    <property type="term" value="P:chromosome segregation"/>
    <property type="evidence" value="ECO:0007669"/>
    <property type="project" value="UniProtKB-UniRule"/>
</dbReference>
<feature type="active site" evidence="10">
    <location>
        <position position="198"/>
    </location>
</feature>
<feature type="active site" evidence="10">
    <location>
        <position position="173"/>
    </location>
</feature>
<keyword evidence="3 10" id="KW-0963">Cytoplasm</keyword>
<dbReference type="SUPFAM" id="SSF56349">
    <property type="entry name" value="DNA breaking-rejoining enzymes"/>
    <property type="match status" value="1"/>
</dbReference>
<feature type="active site" evidence="10">
    <location>
        <position position="270"/>
    </location>
</feature>
<dbReference type="EMBL" id="CP022579">
    <property type="protein sequence ID" value="QEL63772.1"/>
    <property type="molecule type" value="Genomic_DNA"/>
</dbReference>
<dbReference type="InterPro" id="IPR002104">
    <property type="entry name" value="Integrase_catalytic"/>
</dbReference>
<dbReference type="Proteomes" id="UP000323671">
    <property type="component" value="Chromosome"/>
</dbReference>
<keyword evidence="4 10" id="KW-0132">Cell division</keyword>
<evidence type="ECO:0000256" key="8">
    <source>
        <dbReference type="ARBA" id="ARBA00023172"/>
    </source>
</evidence>
<dbReference type="PANTHER" id="PTHR30349">
    <property type="entry name" value="PHAGE INTEGRASE-RELATED"/>
    <property type="match status" value="1"/>
</dbReference>
<dbReference type="InterPro" id="IPR011010">
    <property type="entry name" value="DNA_brk_join_enz"/>
</dbReference>
<dbReference type="Gene3D" id="1.10.443.10">
    <property type="entry name" value="Intergrase catalytic core"/>
    <property type="match status" value="1"/>
</dbReference>
<dbReference type="InterPro" id="IPR050090">
    <property type="entry name" value="Tyrosine_recombinase_XerCD"/>
</dbReference>
<dbReference type="CDD" id="cd00798">
    <property type="entry name" value="INT_XerDC_C"/>
    <property type="match status" value="1"/>
</dbReference>
<comment type="subcellular location">
    <subcellularLocation>
        <location evidence="1 10">Cytoplasm</location>
    </subcellularLocation>
</comment>
<dbReference type="PROSITE" id="PS51898">
    <property type="entry name" value="TYR_RECOMBINASE"/>
    <property type="match status" value="1"/>
</dbReference>
<sequence length="324" mass="35260">MARKAAPPDSAAAVELAPVPEDVARVAAFCAELRDQRRASPHTVANYGRDVTRLASLAAGLPTPLPLTALEGHHIRRFAAKLHGEGLSGRSIARLLSSWRGFYRWLVARGGPAANPVEGVRAPKSPQRLPKVLSPDEAGRLLDGQDYAGDGADERLLCRDLAMFELFYSSGLRLSELTGLNLDCLADLAGGEVRVLGKRAKPRIVPVGAAARRAIDAWLAVRGELAKPDEPALFVSRRGTRLSDRMVAARLDQRARRLGLEVHVHPHMLRHSFASHVLQSSGDLRAVQEMLGHASIASTQVYTHLDFQHLAKVYDAAHPRAKRK</sequence>